<evidence type="ECO:0000313" key="6">
    <source>
        <dbReference type="EMBL" id="SPQ18977.1"/>
    </source>
</evidence>
<gene>
    <name evidence="6" type="ORF">TT172_LOCUS1396</name>
</gene>
<feature type="DNA-binding region" description="HMG box" evidence="3">
    <location>
        <begin position="211"/>
        <end position="279"/>
    </location>
</feature>
<dbReference type="GO" id="GO:0000978">
    <property type="term" value="F:RNA polymerase II cis-regulatory region sequence-specific DNA binding"/>
    <property type="evidence" value="ECO:0007669"/>
    <property type="project" value="TreeGrafter"/>
</dbReference>
<dbReference type="GO" id="GO:0000981">
    <property type="term" value="F:DNA-binding transcription factor activity, RNA polymerase II-specific"/>
    <property type="evidence" value="ECO:0007669"/>
    <property type="project" value="TreeGrafter"/>
</dbReference>
<proteinExistence type="predicted"/>
<evidence type="ECO:0000256" key="2">
    <source>
        <dbReference type="ARBA" id="ARBA00023242"/>
    </source>
</evidence>
<feature type="region of interest" description="Disordered" evidence="4">
    <location>
        <begin position="441"/>
        <end position="466"/>
    </location>
</feature>
<sequence length="568" mass="63121">MSHNTPPSPAPTSAEPLPSGFSELLQHNAAASHPPNAMPAESVHAHSQPASRYGTPIPQPHRPDGVDPSIAYQHCGGGGELPGYSHQATYPQDNSPYGPIPEPYSTPATSPPTPSRGSDVVATRSATRSGNARGEIVAKVLGPRSTRIEKSTPKRKKERAKPPKNMPVLDKPMSELTKNSSIPVADIDAYVRRSSEVRRQEVETGKNPGRVKRPMNAFMLYRKAYQQRAKEWASQHNHQIVSRVCGMSWPLEPEHIRQQFKLWADIERDNHQKAHPNYKFTPAKPHKPPSKFEGGGFDDHSDGSDLDDYDWAGQGSSRMRSATHTPGADSDYIPSRAVYAATHSQPHQVTGMHAIGMMHPHHTRSAAFDFNPVKPMPAAYDHRDLPGQYYEAHVRNPQQRLHHGAVDDALMHRTPSPSLTFPQVNVGLPSHYELNQYNHKVEHSPEPQFQPQQQQQQQHHHAHHLDHRIDPSLLPQDEALFGTGNFNTVPSIFDSGLAAPQHTWQAAHLPAGTETESQFPHASFLGLDETLSLEQHAQFLKGADEWQIEPLPETAHFDTSWVEPKAEP</sequence>
<dbReference type="Gene3D" id="1.10.30.10">
    <property type="entry name" value="High mobility group box domain"/>
    <property type="match status" value="1"/>
</dbReference>
<feature type="region of interest" description="Disordered" evidence="4">
    <location>
        <begin position="275"/>
        <end position="329"/>
    </location>
</feature>
<dbReference type="AlphaFoldDB" id="A0A3S4EU02"/>
<feature type="compositionally biased region" description="Pro residues" evidence="4">
    <location>
        <begin position="98"/>
        <end position="114"/>
    </location>
</feature>
<dbReference type="PANTHER" id="PTHR45789:SF2">
    <property type="entry name" value="FI18025P1"/>
    <property type="match status" value="1"/>
</dbReference>
<feature type="compositionally biased region" description="Polar residues" evidence="4">
    <location>
        <begin position="86"/>
        <end position="95"/>
    </location>
</feature>
<dbReference type="CDD" id="cd01389">
    <property type="entry name" value="HMG-box_ROX1-like"/>
    <property type="match status" value="1"/>
</dbReference>
<reference evidence="6 7" key="1">
    <citation type="submission" date="2018-04" db="EMBL/GenBank/DDBJ databases">
        <authorList>
            <person name="Huttner S."/>
            <person name="Dainat J."/>
        </authorList>
    </citation>
    <scope>NUCLEOTIDE SEQUENCE [LARGE SCALE GENOMIC DNA]</scope>
</reference>
<evidence type="ECO:0000256" key="3">
    <source>
        <dbReference type="PROSITE-ProRule" id="PRU00267"/>
    </source>
</evidence>
<feature type="domain" description="HMG box" evidence="5">
    <location>
        <begin position="211"/>
        <end position="279"/>
    </location>
</feature>
<dbReference type="InterPro" id="IPR051356">
    <property type="entry name" value="SOX/SOX-like_TF"/>
</dbReference>
<keyword evidence="1 3" id="KW-0238">DNA-binding</keyword>
<dbReference type="Pfam" id="PF00505">
    <property type="entry name" value="HMG_box"/>
    <property type="match status" value="1"/>
</dbReference>
<feature type="region of interest" description="Disordered" evidence="4">
    <location>
        <begin position="1"/>
        <end position="172"/>
    </location>
</feature>
<dbReference type="SMART" id="SM00398">
    <property type="entry name" value="HMG"/>
    <property type="match status" value="1"/>
</dbReference>
<evidence type="ECO:0000256" key="4">
    <source>
        <dbReference type="SAM" id="MobiDB-lite"/>
    </source>
</evidence>
<evidence type="ECO:0000313" key="7">
    <source>
        <dbReference type="Proteomes" id="UP000289323"/>
    </source>
</evidence>
<dbReference type="PROSITE" id="PS50118">
    <property type="entry name" value="HMG_BOX_2"/>
    <property type="match status" value="1"/>
</dbReference>
<dbReference type="SUPFAM" id="SSF47095">
    <property type="entry name" value="HMG-box"/>
    <property type="match status" value="1"/>
</dbReference>
<organism evidence="6 7">
    <name type="scientific">Thermothielavioides terrestris</name>
    <dbReference type="NCBI Taxonomy" id="2587410"/>
    <lineage>
        <taxon>Eukaryota</taxon>
        <taxon>Fungi</taxon>
        <taxon>Dikarya</taxon>
        <taxon>Ascomycota</taxon>
        <taxon>Pezizomycotina</taxon>
        <taxon>Sordariomycetes</taxon>
        <taxon>Sordariomycetidae</taxon>
        <taxon>Sordariales</taxon>
        <taxon>Chaetomiaceae</taxon>
        <taxon>Thermothielavioides</taxon>
    </lineage>
</organism>
<dbReference type="EMBL" id="OUUZ01000001">
    <property type="protein sequence ID" value="SPQ18977.1"/>
    <property type="molecule type" value="Genomic_DNA"/>
</dbReference>
<accession>A0A3S4EU02</accession>
<keyword evidence="2 3" id="KW-0539">Nucleus</keyword>
<dbReference type="InterPro" id="IPR009071">
    <property type="entry name" value="HMG_box_dom"/>
</dbReference>
<dbReference type="GO" id="GO:0005634">
    <property type="term" value="C:nucleus"/>
    <property type="evidence" value="ECO:0007669"/>
    <property type="project" value="UniProtKB-UniRule"/>
</dbReference>
<feature type="compositionally biased region" description="Polar residues" evidence="4">
    <location>
        <begin position="314"/>
        <end position="324"/>
    </location>
</feature>
<dbReference type="Proteomes" id="UP000289323">
    <property type="component" value="Unassembled WGS sequence"/>
</dbReference>
<feature type="compositionally biased region" description="Pro residues" evidence="4">
    <location>
        <begin position="1"/>
        <end position="10"/>
    </location>
</feature>
<protein>
    <submittedName>
        <fullName evidence="6">6e61946b-383e-4d8d-914d-4ded5de08779</fullName>
    </submittedName>
</protein>
<evidence type="ECO:0000256" key="1">
    <source>
        <dbReference type="ARBA" id="ARBA00023125"/>
    </source>
</evidence>
<dbReference type="InterPro" id="IPR036910">
    <property type="entry name" value="HMG_box_dom_sf"/>
</dbReference>
<dbReference type="PANTHER" id="PTHR45789">
    <property type="entry name" value="FI18025P1"/>
    <property type="match status" value="1"/>
</dbReference>
<name>A0A3S4EU02_9PEZI</name>
<evidence type="ECO:0000259" key="5">
    <source>
        <dbReference type="PROSITE" id="PS50118"/>
    </source>
</evidence>